<evidence type="ECO:0000313" key="1">
    <source>
        <dbReference type="EMBL" id="MBY24695.1"/>
    </source>
</evidence>
<protein>
    <submittedName>
        <fullName evidence="1">Uncharacterized protein</fullName>
    </submittedName>
</protein>
<gene>
    <name evidence="1" type="ORF">g.120080</name>
</gene>
<reference evidence="1" key="1">
    <citation type="submission" date="2018-04" db="EMBL/GenBank/DDBJ databases">
        <title>Transcriptome of Schizaphis graminum biotype I.</title>
        <authorList>
            <person name="Scully E.D."/>
            <person name="Geib S.M."/>
            <person name="Palmer N.A."/>
            <person name="Koch K."/>
            <person name="Bradshaw J."/>
            <person name="Heng-Moss T."/>
            <person name="Sarath G."/>
        </authorList>
    </citation>
    <scope>NUCLEOTIDE SEQUENCE</scope>
</reference>
<accession>A0A2S2P5K1</accession>
<name>A0A2S2P5K1_SCHGA</name>
<dbReference type="AlphaFoldDB" id="A0A2S2P5K1"/>
<sequence length="154" mass="18062">MYVTLAQLYDSMHATNNTLNTDFINAYVKRNKTEPVFVTWNGETDKKILNKLNLEYVLLNITTYDVHLDNNYVIRLIDERDKTIIHESPVGTLDKPGRQLNLNETHTLMCGAKHEFSVELHDPCTDVILTKCIFDKLIRRIKYNNLVNYLTEEW</sequence>
<dbReference type="EMBL" id="GGMR01012076">
    <property type="protein sequence ID" value="MBY24695.1"/>
    <property type="molecule type" value="Transcribed_RNA"/>
</dbReference>
<proteinExistence type="predicted"/>
<organism evidence="1">
    <name type="scientific">Schizaphis graminum</name>
    <name type="common">Green bug aphid</name>
    <dbReference type="NCBI Taxonomy" id="13262"/>
    <lineage>
        <taxon>Eukaryota</taxon>
        <taxon>Metazoa</taxon>
        <taxon>Ecdysozoa</taxon>
        <taxon>Arthropoda</taxon>
        <taxon>Hexapoda</taxon>
        <taxon>Insecta</taxon>
        <taxon>Pterygota</taxon>
        <taxon>Neoptera</taxon>
        <taxon>Paraneoptera</taxon>
        <taxon>Hemiptera</taxon>
        <taxon>Sternorrhyncha</taxon>
        <taxon>Aphidomorpha</taxon>
        <taxon>Aphidoidea</taxon>
        <taxon>Aphididae</taxon>
        <taxon>Aphidini</taxon>
        <taxon>Schizaphis</taxon>
    </lineage>
</organism>